<dbReference type="AlphaFoldDB" id="A0AAD6S6L2"/>
<feature type="compositionally biased region" description="Polar residues" evidence="2">
    <location>
        <begin position="903"/>
        <end position="919"/>
    </location>
</feature>
<proteinExistence type="predicted"/>
<feature type="coiled-coil region" evidence="1">
    <location>
        <begin position="386"/>
        <end position="413"/>
    </location>
</feature>
<dbReference type="EMBL" id="JARJCM010000274">
    <property type="protein sequence ID" value="KAJ7020097.1"/>
    <property type="molecule type" value="Genomic_DNA"/>
</dbReference>
<comment type="caution">
    <text evidence="3">The sequence shown here is derived from an EMBL/GenBank/DDBJ whole genome shotgun (WGS) entry which is preliminary data.</text>
</comment>
<evidence type="ECO:0000256" key="2">
    <source>
        <dbReference type="SAM" id="MobiDB-lite"/>
    </source>
</evidence>
<evidence type="ECO:0000313" key="4">
    <source>
        <dbReference type="Proteomes" id="UP001218188"/>
    </source>
</evidence>
<evidence type="ECO:0000256" key="1">
    <source>
        <dbReference type="SAM" id="Coils"/>
    </source>
</evidence>
<keyword evidence="1" id="KW-0175">Coiled coil</keyword>
<evidence type="ECO:0000313" key="3">
    <source>
        <dbReference type="EMBL" id="KAJ7020097.1"/>
    </source>
</evidence>
<organism evidence="3 4">
    <name type="scientific">Mycena alexandri</name>
    <dbReference type="NCBI Taxonomy" id="1745969"/>
    <lineage>
        <taxon>Eukaryota</taxon>
        <taxon>Fungi</taxon>
        <taxon>Dikarya</taxon>
        <taxon>Basidiomycota</taxon>
        <taxon>Agaricomycotina</taxon>
        <taxon>Agaricomycetes</taxon>
        <taxon>Agaricomycetidae</taxon>
        <taxon>Agaricales</taxon>
        <taxon>Marasmiineae</taxon>
        <taxon>Mycenaceae</taxon>
        <taxon>Mycena</taxon>
    </lineage>
</organism>
<feature type="region of interest" description="Disordered" evidence="2">
    <location>
        <begin position="846"/>
        <end position="964"/>
    </location>
</feature>
<dbReference type="Proteomes" id="UP001218188">
    <property type="component" value="Unassembled WGS sequence"/>
</dbReference>
<gene>
    <name evidence="3" type="ORF">C8F04DRAFT_1197057</name>
</gene>
<keyword evidence="4" id="KW-1185">Reference proteome</keyword>
<feature type="region of interest" description="Disordered" evidence="2">
    <location>
        <begin position="93"/>
        <end position="130"/>
    </location>
</feature>
<feature type="region of interest" description="Disordered" evidence="2">
    <location>
        <begin position="697"/>
        <end position="722"/>
    </location>
</feature>
<feature type="region of interest" description="Disordered" evidence="2">
    <location>
        <begin position="745"/>
        <end position="771"/>
    </location>
</feature>
<protein>
    <submittedName>
        <fullName evidence="3">Uncharacterized protein</fullName>
    </submittedName>
</protein>
<sequence>MTKKPKSTNTDRSPRLALELVGYTIDLIYSDKAALSACSLVGYNAAESLQWFLTIPDIPKVSELQLTLEFNDLYTVSRELGGWPWGSSYIPRPQSQHRDPFSSSDDACGPISPRRRPPPSSNSRGKPGNALSRVHWLSRTQHRFLPAARRRIVFVPVPASPEFEPDLRVVFRGPVQGVFPFSRILRQTEVRISEHRPLSRHLDITVPLAMAVCNHESSSVIYVVPRRVWLDVESAPQPLLVYSGVSKLHFLSSAVRLFVPLENCVGWLGVPDVVGSTRYGAVCNRHNESWHVAQNNDIGQFAAVCRVLPCQFAGRTTDVLALETLSASVGRRSLRAPDPQVCYPQAFSLELSKPTMFSLTSTPSVAVTEAFFPTKANTPKVRRETESQANRDLERLKIRLSEKKEQLKVAQDQSRVLVGYIKEHEARANEINGNIARSIACPLCLSTLDQPDMWVPVKQYSDCDLYSPFLIAFSVADKAIADIVYSGGARLTNLIVEAAKNNRTNSTCPCCREIIYATPSKNRVLQGLLETLFKAGAVKPDVKELVDETDPYKTFVSDNIEMEETASDVDLLEESLMIQEVDHENYSQCGIRIANANGPQTLVLLKGGFQGDHECCFRVPTEKCEEVEGTTQEQQQENLDGELTSTEYWAVPMIDANDASDAVCYRNRPSRSSYFSIAMFAFLSGHGRTAPFLELSSESTGGTFVPDEDPRRRRFPKPPKELAPEVKMQLPISFVKYYPLTDPTYSRLHSPPQHQDEFDSDSDEGRNSSRDHELDLPLLQQQLNGVLQQAAQAAGKPADQAQINAKIVTIWRCRDLGETVIASLLQEYDEDVVSVVLARLGITPSSQSDHRSLMAGPRQQRSQGHHEPSRSRRSTASASHDHISSPPVAIRARPPNEEARASVSRQPTVPPARQTTPSASPHGASPRREANGPRARAPMSRQPTVPPARQTTPSTSTQGEVRDITFTTTTNKRFWSTTSSGVFDFYLSNATYDLETPPREATAIAHEADVYIHTNTRQRALDSERSKNDPFVGRQIWVFRDNAWMDESQTDLGGIVHPTISDRRLTVHLNGDPNWIMASSISVPVRLIKTSRSKSQALDNATSD</sequence>
<accession>A0AAD6S6L2</accession>
<reference evidence="3" key="1">
    <citation type="submission" date="2023-03" db="EMBL/GenBank/DDBJ databases">
        <title>Massive genome expansion in bonnet fungi (Mycena s.s.) driven by repeated elements and novel gene families across ecological guilds.</title>
        <authorList>
            <consortium name="Lawrence Berkeley National Laboratory"/>
            <person name="Harder C.B."/>
            <person name="Miyauchi S."/>
            <person name="Viragh M."/>
            <person name="Kuo A."/>
            <person name="Thoen E."/>
            <person name="Andreopoulos B."/>
            <person name="Lu D."/>
            <person name="Skrede I."/>
            <person name="Drula E."/>
            <person name="Henrissat B."/>
            <person name="Morin E."/>
            <person name="Kohler A."/>
            <person name="Barry K."/>
            <person name="LaButti K."/>
            <person name="Morin E."/>
            <person name="Salamov A."/>
            <person name="Lipzen A."/>
            <person name="Mereny Z."/>
            <person name="Hegedus B."/>
            <person name="Baldrian P."/>
            <person name="Stursova M."/>
            <person name="Weitz H."/>
            <person name="Taylor A."/>
            <person name="Grigoriev I.V."/>
            <person name="Nagy L.G."/>
            <person name="Martin F."/>
            <person name="Kauserud H."/>
        </authorList>
    </citation>
    <scope>NUCLEOTIDE SEQUENCE</scope>
    <source>
        <strain evidence="3">CBHHK200</strain>
    </source>
</reference>
<name>A0AAD6S6L2_9AGAR</name>
<feature type="compositionally biased region" description="Polar residues" evidence="2">
    <location>
        <begin position="949"/>
        <end position="964"/>
    </location>
</feature>